<evidence type="ECO:0000313" key="3">
    <source>
        <dbReference type="EMBL" id="CBY40551.1"/>
    </source>
</evidence>
<name>E4YYM3_OIKDI</name>
<feature type="chain" id="PRO_5003191464" description="Peptide-O-fucosyltransferase" evidence="2">
    <location>
        <begin position="19"/>
        <end position="281"/>
    </location>
</feature>
<dbReference type="Proteomes" id="UP000011014">
    <property type="component" value="Unassembled WGS sequence"/>
</dbReference>
<evidence type="ECO:0000256" key="1">
    <source>
        <dbReference type="SAM" id="MobiDB-lite"/>
    </source>
</evidence>
<evidence type="ECO:0008006" key="4">
    <source>
        <dbReference type="Google" id="ProtNLM"/>
    </source>
</evidence>
<protein>
    <recommendedName>
        <fullName evidence="4">Peptide-O-fucosyltransferase</fullName>
    </recommendedName>
</protein>
<dbReference type="EMBL" id="FN655981">
    <property type="protein sequence ID" value="CBY40551.1"/>
    <property type="molecule type" value="Genomic_DNA"/>
</dbReference>
<feature type="compositionally biased region" description="Low complexity" evidence="1">
    <location>
        <begin position="214"/>
        <end position="230"/>
    </location>
</feature>
<feature type="non-terminal residue" evidence="3">
    <location>
        <position position="281"/>
    </location>
</feature>
<keyword evidence="2" id="KW-0732">Signal</keyword>
<gene>
    <name evidence="3" type="ORF">GSOID_T00022563001</name>
</gene>
<evidence type="ECO:0000256" key="2">
    <source>
        <dbReference type="SAM" id="SignalP"/>
    </source>
</evidence>
<organism evidence="3">
    <name type="scientific">Oikopleura dioica</name>
    <name type="common">Tunicate</name>
    <dbReference type="NCBI Taxonomy" id="34765"/>
    <lineage>
        <taxon>Eukaryota</taxon>
        <taxon>Metazoa</taxon>
        <taxon>Chordata</taxon>
        <taxon>Tunicata</taxon>
        <taxon>Appendicularia</taxon>
        <taxon>Copelata</taxon>
        <taxon>Oikopleuridae</taxon>
        <taxon>Oikopleura</taxon>
    </lineage>
</organism>
<accession>E4YYM3</accession>
<sequence>MLVLASILALCAAAPADSTCPMINQRDQGLDVLPKYPLDPEKFITPIYIWGPSSQLQGLREAIGVAIRLNRTLLLPPFLTHSSDPLGNDQPVPTDIRLDIPELRKLVSVAFTDDLHCLQSDAVFLARGIYNKPTDPAVMVERVKRIENFEKAAHMKVLRRTDDDEVDENAPFLESAIPVTRSPKVSGAGVQLTIDRILFKACTIPPSPVPPGCSRTTPTSTQSSDPDLSSAALSADASDLGLALFWKLTKDKAPFERSKIKICFETSNARALKEHCLTYCE</sequence>
<feature type="region of interest" description="Disordered" evidence="1">
    <location>
        <begin position="209"/>
        <end position="230"/>
    </location>
</feature>
<reference evidence="3" key="1">
    <citation type="journal article" date="2010" name="Science">
        <title>Plasticity of animal genome architecture unmasked by rapid evolution of a pelagic tunicate.</title>
        <authorList>
            <person name="Denoeud F."/>
            <person name="Henriet S."/>
            <person name="Mungpakdee S."/>
            <person name="Aury J.M."/>
            <person name="Da Silva C."/>
            <person name="Brinkmann H."/>
            <person name="Mikhaleva J."/>
            <person name="Olsen L.C."/>
            <person name="Jubin C."/>
            <person name="Canestro C."/>
            <person name="Bouquet J.M."/>
            <person name="Danks G."/>
            <person name="Poulain J."/>
            <person name="Campsteijn C."/>
            <person name="Adamski M."/>
            <person name="Cross I."/>
            <person name="Yadetie F."/>
            <person name="Muffato M."/>
            <person name="Louis A."/>
            <person name="Butcher S."/>
            <person name="Tsagkogeorga G."/>
            <person name="Konrad A."/>
            <person name="Singh S."/>
            <person name="Jensen M.F."/>
            <person name="Cong E.H."/>
            <person name="Eikeseth-Otteraa H."/>
            <person name="Noel B."/>
            <person name="Anthouard V."/>
            <person name="Porcel B.M."/>
            <person name="Kachouri-Lafond R."/>
            <person name="Nishino A."/>
            <person name="Ugolini M."/>
            <person name="Chourrout P."/>
            <person name="Nishida H."/>
            <person name="Aasland R."/>
            <person name="Huzurbazar S."/>
            <person name="Westhof E."/>
            <person name="Delsuc F."/>
            <person name="Lehrach H."/>
            <person name="Reinhardt R."/>
            <person name="Weissenbach J."/>
            <person name="Roy S.W."/>
            <person name="Artiguenave F."/>
            <person name="Postlethwait J.H."/>
            <person name="Manak J.R."/>
            <person name="Thompson E.M."/>
            <person name="Jaillon O."/>
            <person name="Du Pasquier L."/>
            <person name="Boudinot P."/>
            <person name="Liberles D.A."/>
            <person name="Volff J.N."/>
            <person name="Philippe H."/>
            <person name="Lenhard B."/>
            <person name="Roest Crollius H."/>
            <person name="Wincker P."/>
            <person name="Chourrout D."/>
        </authorList>
    </citation>
    <scope>NUCLEOTIDE SEQUENCE [LARGE SCALE GENOMIC DNA]</scope>
</reference>
<dbReference type="AlphaFoldDB" id="E4YYM3"/>
<feature type="signal peptide" evidence="2">
    <location>
        <begin position="1"/>
        <end position="18"/>
    </location>
</feature>
<proteinExistence type="predicted"/>